<protein>
    <submittedName>
        <fullName evidence="2">Uncharacterized protein</fullName>
    </submittedName>
</protein>
<feature type="region of interest" description="Disordered" evidence="1">
    <location>
        <begin position="1"/>
        <end position="46"/>
    </location>
</feature>
<feature type="compositionally biased region" description="Basic and acidic residues" evidence="1">
    <location>
        <begin position="27"/>
        <end position="46"/>
    </location>
</feature>
<sequence length="58" mass="6624">QLKKEIQRPKPQVQKFKKEQASQSAQKDSKSLTDKKEESTVTNVKSEKGGRIGFETFL</sequence>
<proteinExistence type="predicted"/>
<dbReference type="Proteomes" id="UP000824469">
    <property type="component" value="Unassembled WGS sequence"/>
</dbReference>
<name>A0AA38FNN6_TAXCH</name>
<keyword evidence="3" id="KW-1185">Reference proteome</keyword>
<feature type="non-terminal residue" evidence="2">
    <location>
        <position position="1"/>
    </location>
</feature>
<feature type="non-terminal residue" evidence="2">
    <location>
        <position position="58"/>
    </location>
</feature>
<comment type="caution">
    <text evidence="2">The sequence shown here is derived from an EMBL/GenBank/DDBJ whole genome shotgun (WGS) entry which is preliminary data.</text>
</comment>
<dbReference type="AlphaFoldDB" id="A0AA38FNN6"/>
<reference evidence="2 3" key="1">
    <citation type="journal article" date="2021" name="Nat. Plants">
        <title>The Taxus genome provides insights into paclitaxel biosynthesis.</title>
        <authorList>
            <person name="Xiong X."/>
            <person name="Gou J."/>
            <person name="Liao Q."/>
            <person name="Li Y."/>
            <person name="Zhou Q."/>
            <person name="Bi G."/>
            <person name="Li C."/>
            <person name="Du R."/>
            <person name="Wang X."/>
            <person name="Sun T."/>
            <person name="Guo L."/>
            <person name="Liang H."/>
            <person name="Lu P."/>
            <person name="Wu Y."/>
            <person name="Zhang Z."/>
            <person name="Ro D.K."/>
            <person name="Shang Y."/>
            <person name="Huang S."/>
            <person name="Yan J."/>
        </authorList>
    </citation>
    <scope>NUCLEOTIDE SEQUENCE [LARGE SCALE GENOMIC DNA]</scope>
    <source>
        <strain evidence="2">Ta-2019</strain>
    </source>
</reference>
<evidence type="ECO:0000256" key="1">
    <source>
        <dbReference type="SAM" id="MobiDB-lite"/>
    </source>
</evidence>
<evidence type="ECO:0000313" key="3">
    <source>
        <dbReference type="Proteomes" id="UP000824469"/>
    </source>
</evidence>
<dbReference type="EMBL" id="JAHRHJ020000007">
    <property type="protein sequence ID" value="KAH9307362.1"/>
    <property type="molecule type" value="Genomic_DNA"/>
</dbReference>
<organism evidence="2 3">
    <name type="scientific">Taxus chinensis</name>
    <name type="common">Chinese yew</name>
    <name type="synonym">Taxus wallichiana var. chinensis</name>
    <dbReference type="NCBI Taxonomy" id="29808"/>
    <lineage>
        <taxon>Eukaryota</taxon>
        <taxon>Viridiplantae</taxon>
        <taxon>Streptophyta</taxon>
        <taxon>Embryophyta</taxon>
        <taxon>Tracheophyta</taxon>
        <taxon>Spermatophyta</taxon>
        <taxon>Pinopsida</taxon>
        <taxon>Pinidae</taxon>
        <taxon>Conifers II</taxon>
        <taxon>Cupressales</taxon>
        <taxon>Taxaceae</taxon>
        <taxon>Taxus</taxon>
    </lineage>
</organism>
<accession>A0AA38FNN6</accession>
<gene>
    <name evidence="2" type="ORF">KI387_035273</name>
</gene>
<evidence type="ECO:0000313" key="2">
    <source>
        <dbReference type="EMBL" id="KAH9307362.1"/>
    </source>
</evidence>